<proteinExistence type="predicted"/>
<evidence type="ECO:0000256" key="1">
    <source>
        <dbReference type="SAM" id="MobiDB-lite"/>
    </source>
</evidence>
<reference evidence="2" key="1">
    <citation type="submission" date="2020-05" db="UniProtKB">
        <authorList>
            <consortium name="EnsemblMetazoa"/>
        </authorList>
    </citation>
    <scope>IDENTIFICATION</scope>
    <source>
        <strain evidence="2">Yale</strain>
    </source>
</reference>
<keyword evidence="3" id="KW-1185">Reference proteome</keyword>
<dbReference type="VEuPathDB" id="VectorBase:GMOY006071"/>
<dbReference type="AlphaFoldDB" id="A0A1B0FQ72"/>
<organism evidence="2 3">
    <name type="scientific">Glossina morsitans morsitans</name>
    <name type="common">Savannah tsetse fly</name>
    <dbReference type="NCBI Taxonomy" id="37546"/>
    <lineage>
        <taxon>Eukaryota</taxon>
        <taxon>Metazoa</taxon>
        <taxon>Ecdysozoa</taxon>
        <taxon>Arthropoda</taxon>
        <taxon>Hexapoda</taxon>
        <taxon>Insecta</taxon>
        <taxon>Pterygota</taxon>
        <taxon>Neoptera</taxon>
        <taxon>Endopterygota</taxon>
        <taxon>Diptera</taxon>
        <taxon>Brachycera</taxon>
        <taxon>Muscomorpha</taxon>
        <taxon>Hippoboscoidea</taxon>
        <taxon>Glossinidae</taxon>
        <taxon>Glossina</taxon>
    </lineage>
</organism>
<evidence type="ECO:0008006" key="4">
    <source>
        <dbReference type="Google" id="ProtNLM"/>
    </source>
</evidence>
<dbReference type="STRING" id="37546.A0A1B0FQ72"/>
<accession>A0A1B0FQ72</accession>
<dbReference type="PhylomeDB" id="A0A1B0FQ72"/>
<dbReference type="Proteomes" id="UP000092444">
    <property type="component" value="Unassembled WGS sequence"/>
</dbReference>
<evidence type="ECO:0000313" key="3">
    <source>
        <dbReference type="Proteomes" id="UP000092444"/>
    </source>
</evidence>
<feature type="compositionally biased region" description="Low complexity" evidence="1">
    <location>
        <begin position="26"/>
        <end position="52"/>
    </location>
</feature>
<sequence>MKCKSWSNKINNFVVRRLKSIKINDQQQQQQQQQQHSQQSSITANSNTAQQQQQSQQGYLSNCCSNMPAMPKEKATAVSLNESNFSELKLKELATSATVAAATAASAAAMATTVTVATTNGRLPVTTPPTANNTNSLNSITQQHNLTTTRQQSLCGCGNASATTDSSMRHKYISNGHSSPLTEAMAAQSSSTVNNINNTPQRNSNTCCRQRYIQSNGLPEYTNTTAVVATVASSSSISNTDCPTLNPINSAAAATTATTTTLSSSSSSSSSAITPPKKSPKDFIFGKYIGEGSFSMVYLAVDINTRREYAKI</sequence>
<evidence type="ECO:0000313" key="2">
    <source>
        <dbReference type="EnsemblMetazoa" id="GMOY006071-PA"/>
    </source>
</evidence>
<feature type="region of interest" description="Disordered" evidence="1">
    <location>
        <begin position="25"/>
        <end position="52"/>
    </location>
</feature>
<dbReference type="EMBL" id="CCAG010015569">
    <property type="status" value="NOT_ANNOTATED_CDS"/>
    <property type="molecule type" value="Genomic_DNA"/>
</dbReference>
<dbReference type="Gene3D" id="3.30.200.20">
    <property type="entry name" value="Phosphorylase Kinase, domain 1"/>
    <property type="match status" value="1"/>
</dbReference>
<dbReference type="InterPro" id="IPR011009">
    <property type="entry name" value="Kinase-like_dom_sf"/>
</dbReference>
<dbReference type="SUPFAM" id="SSF56112">
    <property type="entry name" value="Protein kinase-like (PK-like)"/>
    <property type="match status" value="1"/>
</dbReference>
<name>A0A1B0FQ72_GLOMM</name>
<dbReference type="EnsemblMetazoa" id="GMOY006071-RA">
    <property type="protein sequence ID" value="GMOY006071-PA"/>
    <property type="gene ID" value="GMOY006071"/>
</dbReference>
<protein>
    <recommendedName>
        <fullName evidence="4">Protein kinase domain-containing protein</fullName>
    </recommendedName>
</protein>